<evidence type="ECO:0000313" key="3">
    <source>
        <dbReference type="Proteomes" id="UP000535501"/>
    </source>
</evidence>
<dbReference type="Pfam" id="PF07362">
    <property type="entry name" value="CcdA"/>
    <property type="match status" value="1"/>
</dbReference>
<keyword evidence="3" id="KW-1185">Reference proteome</keyword>
<evidence type="ECO:0000313" key="2">
    <source>
        <dbReference type="EMBL" id="MBB6179107.1"/>
    </source>
</evidence>
<dbReference type="AlphaFoldDB" id="A0A7W9YVM5"/>
<dbReference type="RefSeq" id="WP_077547120.1">
    <property type="nucleotide sequence ID" value="NZ_CANLQM010000004.1"/>
</dbReference>
<dbReference type="InterPro" id="IPR009956">
    <property type="entry name" value="Post-segregation_anti-tox_CcdA"/>
</dbReference>
<proteinExistence type="predicted"/>
<comment type="caution">
    <text evidence="2">The sequence shown here is derived from an EMBL/GenBank/DDBJ whole genome shotgun (WGS) entry which is preliminary data.</text>
</comment>
<gene>
    <name evidence="2" type="ORF">HNQ75_001061</name>
</gene>
<evidence type="ECO:0000256" key="1">
    <source>
        <dbReference type="ARBA" id="ARBA00022649"/>
    </source>
</evidence>
<organism evidence="2 3">
    <name type="scientific">Pseudorhizobium flavum</name>
    <dbReference type="NCBI Taxonomy" id="1335061"/>
    <lineage>
        <taxon>Bacteria</taxon>
        <taxon>Pseudomonadati</taxon>
        <taxon>Pseudomonadota</taxon>
        <taxon>Alphaproteobacteria</taxon>
        <taxon>Hyphomicrobiales</taxon>
        <taxon>Rhizobiaceae</taxon>
        <taxon>Rhizobium/Agrobacterium group</taxon>
        <taxon>Pseudorhizobium</taxon>
    </lineage>
</organism>
<dbReference type="Proteomes" id="UP000535501">
    <property type="component" value="Unassembled WGS sequence"/>
</dbReference>
<dbReference type="EMBL" id="JACHEJ010000002">
    <property type="protein sequence ID" value="MBB6179107.1"/>
    <property type="molecule type" value="Genomic_DNA"/>
</dbReference>
<protein>
    <submittedName>
        <fullName evidence="2">Antitoxin CcdA</fullName>
    </submittedName>
</protein>
<accession>A0A7W9YVM5</accession>
<keyword evidence="1" id="KW-1277">Toxin-antitoxin system</keyword>
<sequence length="75" mass="8375">MAASRTLARLPLNGALLSEAQALKVDLSEAAEDGIARAVKAEKERLWKIENAEAIRIENEYVEKHGLPLGRFRQF</sequence>
<reference evidence="2 3" key="1">
    <citation type="submission" date="2020-08" db="EMBL/GenBank/DDBJ databases">
        <title>Genomic Encyclopedia of Type Strains, Phase IV (KMG-IV): sequencing the most valuable type-strain genomes for metagenomic binning, comparative biology and taxonomic classification.</title>
        <authorList>
            <person name="Goeker M."/>
        </authorList>
    </citation>
    <scope>NUCLEOTIDE SEQUENCE [LARGE SCALE GENOMIC DNA]</scope>
    <source>
        <strain evidence="2 3">DSM 102134</strain>
    </source>
</reference>
<name>A0A7W9YVM5_9HYPH</name>